<evidence type="ECO:0000256" key="1">
    <source>
        <dbReference type="ARBA" id="ARBA00022737"/>
    </source>
</evidence>
<proteinExistence type="predicted"/>
<dbReference type="AlphaFoldDB" id="A0A7V2SZX7"/>
<dbReference type="SMART" id="SM00028">
    <property type="entry name" value="TPR"/>
    <property type="match status" value="6"/>
</dbReference>
<gene>
    <name evidence="4" type="ORF">ENJ51_07265</name>
</gene>
<dbReference type="InterPro" id="IPR019734">
    <property type="entry name" value="TPR_rpt"/>
</dbReference>
<evidence type="ECO:0000313" key="4">
    <source>
        <dbReference type="EMBL" id="HFC92595.1"/>
    </source>
</evidence>
<keyword evidence="3" id="KW-0732">Signal</keyword>
<feature type="chain" id="PRO_5030857960" evidence="3">
    <location>
        <begin position="28"/>
        <end position="581"/>
    </location>
</feature>
<dbReference type="Proteomes" id="UP000885750">
    <property type="component" value="Unassembled WGS sequence"/>
</dbReference>
<dbReference type="Pfam" id="PF14559">
    <property type="entry name" value="TPR_19"/>
    <property type="match status" value="1"/>
</dbReference>
<sequence>MKCVYMNYKKYPLAILLTALVTLNAVSCSNNDSLSLLNPSSARLQDPLSEQFYNVMAGELYGEMGNDKLSLEHYLRVAMQNDDPSVAKRATQIASRSGQNSKAIKVARRWLKLAPKSLEARQYLALLLMRQKEHQKSAQQLHKAQIQLDKQGKEGVEIIAIMLASEKQHESVYQTYKEYQKLEPISANIQLILSSLAFKARHYEEALAAVQPLSTQLKGESKEQALLLQSKILYKLERQSEAMQILSPLMQSKSTTDVALLEYVRLLIRDNRNEDAATVLLRLNAKYPNSLDISKALIALYLDLQEYTQAEKHLPKLLKSIKYQGVAHHFQAEIYESRHELDSALNEYQKVQDGELYDSAQGRIPQLLAQQHGLDMAREWLHQKVSNTKITKIKAKFLIIEATMLLDKSEFKEAVNLLNEADSLTPNHIDIRYSRAIALQELNQIAQAELDFRFVLSKNKNDVNTLNALGYMLANKTNRLDEAQELINKALSLRPDDTMIIDSLGWLYYKQGKMDKAETHLKEAYKANNDPEIASHLIEVLSKKGNKEEALAIFKEMIEQFPNDDQLKRVKKNIIDYNRNS</sequence>
<dbReference type="Pfam" id="PF13432">
    <property type="entry name" value="TPR_16"/>
    <property type="match status" value="2"/>
</dbReference>
<comment type="caution">
    <text evidence="4">The sequence shown here is derived from an EMBL/GenBank/DDBJ whole genome shotgun (WGS) entry which is preliminary data.</text>
</comment>
<evidence type="ECO:0000256" key="2">
    <source>
        <dbReference type="ARBA" id="ARBA00022803"/>
    </source>
</evidence>
<dbReference type="InterPro" id="IPR051012">
    <property type="entry name" value="CellSynth/LPSAsmb/PSIAsmb"/>
</dbReference>
<accession>A0A7V2SZX7</accession>
<organism evidence="4">
    <name type="scientific">Leucothrix mucor</name>
    <dbReference type="NCBI Taxonomy" id="45248"/>
    <lineage>
        <taxon>Bacteria</taxon>
        <taxon>Pseudomonadati</taxon>
        <taxon>Pseudomonadota</taxon>
        <taxon>Gammaproteobacteria</taxon>
        <taxon>Thiotrichales</taxon>
        <taxon>Thiotrichaceae</taxon>
        <taxon>Leucothrix</taxon>
    </lineage>
</organism>
<feature type="signal peptide" evidence="3">
    <location>
        <begin position="1"/>
        <end position="27"/>
    </location>
</feature>
<dbReference type="PANTHER" id="PTHR45586:SF16">
    <property type="entry name" value="DOMAIN PROTEIN, PUTATIVE-RELATED"/>
    <property type="match status" value="1"/>
</dbReference>
<name>A0A7V2SZX7_LEUMU</name>
<protein>
    <submittedName>
        <fullName evidence="4">Tetratricopeptide repeat protein</fullName>
    </submittedName>
</protein>
<dbReference type="PANTHER" id="PTHR45586">
    <property type="entry name" value="TPR REPEAT-CONTAINING PROTEIN PA4667"/>
    <property type="match status" value="1"/>
</dbReference>
<dbReference type="SUPFAM" id="SSF48452">
    <property type="entry name" value="TPR-like"/>
    <property type="match status" value="3"/>
</dbReference>
<keyword evidence="1" id="KW-0677">Repeat</keyword>
<keyword evidence="2" id="KW-0802">TPR repeat</keyword>
<evidence type="ECO:0000256" key="3">
    <source>
        <dbReference type="SAM" id="SignalP"/>
    </source>
</evidence>
<dbReference type="EMBL" id="DRMS01000269">
    <property type="protein sequence ID" value="HFC92595.1"/>
    <property type="molecule type" value="Genomic_DNA"/>
</dbReference>
<dbReference type="Gene3D" id="1.25.40.10">
    <property type="entry name" value="Tetratricopeptide repeat domain"/>
    <property type="match status" value="4"/>
</dbReference>
<reference evidence="4" key="1">
    <citation type="journal article" date="2020" name="mSystems">
        <title>Genome- and Community-Level Interaction Insights into Carbon Utilization and Element Cycling Functions of Hydrothermarchaeota in Hydrothermal Sediment.</title>
        <authorList>
            <person name="Zhou Z."/>
            <person name="Liu Y."/>
            <person name="Xu W."/>
            <person name="Pan J."/>
            <person name="Luo Z.H."/>
            <person name="Li M."/>
        </authorList>
    </citation>
    <scope>NUCLEOTIDE SEQUENCE [LARGE SCALE GENOMIC DNA]</scope>
    <source>
        <strain evidence="4">HyVt-493</strain>
    </source>
</reference>
<dbReference type="InterPro" id="IPR011990">
    <property type="entry name" value="TPR-like_helical_dom_sf"/>
</dbReference>